<evidence type="ECO:0000256" key="1">
    <source>
        <dbReference type="SAM" id="MobiDB-lite"/>
    </source>
</evidence>
<accession>A0A7I8L579</accession>
<name>A0A7I8L579_SPIIN</name>
<gene>
    <name evidence="2" type="ORF">SI8410_11015454</name>
</gene>
<feature type="region of interest" description="Disordered" evidence="1">
    <location>
        <begin position="1"/>
        <end position="50"/>
    </location>
</feature>
<proteinExistence type="predicted"/>
<dbReference type="AlphaFoldDB" id="A0A7I8L579"/>
<dbReference type="Proteomes" id="UP000663760">
    <property type="component" value="Chromosome 11"/>
</dbReference>
<dbReference type="EMBL" id="LR746274">
    <property type="protein sequence ID" value="CAA7404776.1"/>
    <property type="molecule type" value="Genomic_DNA"/>
</dbReference>
<keyword evidence="3" id="KW-1185">Reference proteome</keyword>
<evidence type="ECO:0000313" key="3">
    <source>
        <dbReference type="Proteomes" id="UP000663760"/>
    </source>
</evidence>
<reference evidence="2" key="1">
    <citation type="submission" date="2020-02" db="EMBL/GenBank/DDBJ databases">
        <authorList>
            <person name="Scholz U."/>
            <person name="Mascher M."/>
            <person name="Fiebig A."/>
        </authorList>
    </citation>
    <scope>NUCLEOTIDE SEQUENCE</scope>
</reference>
<protein>
    <submittedName>
        <fullName evidence="2">Uncharacterized protein</fullName>
    </submittedName>
</protein>
<evidence type="ECO:0000313" key="2">
    <source>
        <dbReference type="EMBL" id="CAA7404776.1"/>
    </source>
</evidence>
<sequence length="50" mass="5762">MAATFLQGLRRGGGERERGWGVGEGKRRGREGGTKEEKERRMKRDTERQD</sequence>
<organism evidence="2 3">
    <name type="scientific">Spirodela intermedia</name>
    <name type="common">Intermediate duckweed</name>
    <dbReference type="NCBI Taxonomy" id="51605"/>
    <lineage>
        <taxon>Eukaryota</taxon>
        <taxon>Viridiplantae</taxon>
        <taxon>Streptophyta</taxon>
        <taxon>Embryophyta</taxon>
        <taxon>Tracheophyta</taxon>
        <taxon>Spermatophyta</taxon>
        <taxon>Magnoliopsida</taxon>
        <taxon>Liliopsida</taxon>
        <taxon>Araceae</taxon>
        <taxon>Lemnoideae</taxon>
        <taxon>Spirodela</taxon>
    </lineage>
</organism>
<feature type="compositionally biased region" description="Basic and acidic residues" evidence="1">
    <location>
        <begin position="12"/>
        <end position="50"/>
    </location>
</feature>